<evidence type="ECO:0000256" key="1">
    <source>
        <dbReference type="SAM" id="MobiDB-lite"/>
    </source>
</evidence>
<organism evidence="2 3">
    <name type="scientific">Vittaforma corneae (strain ATCC 50505)</name>
    <name type="common">Microsporidian parasite</name>
    <name type="synonym">Nosema corneum</name>
    <dbReference type="NCBI Taxonomy" id="993615"/>
    <lineage>
        <taxon>Eukaryota</taxon>
        <taxon>Fungi</taxon>
        <taxon>Fungi incertae sedis</taxon>
        <taxon>Microsporidia</taxon>
        <taxon>Nosematidae</taxon>
        <taxon>Vittaforma</taxon>
    </lineage>
</organism>
<dbReference type="OrthoDB" id="10523841at2759"/>
<sequence length="323" mass="38950">MKVQEIFDIAYSVNLAGLDNEYQLVRTFFMRSGVRLSYNEIVELYREILRVVNSMGYSDPLDFLKDFFPEKEFRKVRVFRKNINRRIKLERTPTQQPVNTVEKKSQISSTQVSPEEPKKARIQNLKSDMTEKEAVSRPIKIKKEVFDGRVGSGELNVEMSQKDKNKVMKYKRTSKRFKDMDQKEKEADNKFDYFMYRSKLDEKSKMYLDNRQLLNDNPFISNIYNDIDLEFREVMYRIYKHNRSQIKDKSKYAIEMEFLENYFAKKLNISKQEEDSSRKLSNAIAYLMRKLQNKIFEVEDDETVELMLYFKTRLCAFYNYYRK</sequence>
<feature type="region of interest" description="Disordered" evidence="1">
    <location>
        <begin position="92"/>
        <end position="118"/>
    </location>
</feature>
<name>L2GNG8_VITCO</name>
<evidence type="ECO:0000313" key="3">
    <source>
        <dbReference type="Proteomes" id="UP000011082"/>
    </source>
</evidence>
<dbReference type="HOGENOM" id="CLU_861087_0_0_1"/>
<gene>
    <name evidence="2" type="ORF">VICG_00887</name>
</gene>
<proteinExistence type="predicted"/>
<dbReference type="Proteomes" id="UP000011082">
    <property type="component" value="Unassembled WGS sequence"/>
</dbReference>
<dbReference type="EMBL" id="JH370135">
    <property type="protein sequence ID" value="ELA42040.1"/>
    <property type="molecule type" value="Genomic_DNA"/>
</dbReference>
<keyword evidence="3" id="KW-1185">Reference proteome</keyword>
<dbReference type="GeneID" id="19881601"/>
<reference evidence="3" key="1">
    <citation type="submission" date="2011-05" db="EMBL/GenBank/DDBJ databases">
        <title>The genome sequence of Vittaforma corneae strain ATCC 50505.</title>
        <authorList>
            <consortium name="The Broad Institute Genome Sequencing Platform"/>
            <person name="Cuomo C."/>
            <person name="Didier E."/>
            <person name="Bowers L."/>
            <person name="Young S.K."/>
            <person name="Zeng Q."/>
            <person name="Gargeya S."/>
            <person name="Fitzgerald M."/>
            <person name="Haas B."/>
            <person name="Abouelleil A."/>
            <person name="Alvarado L."/>
            <person name="Arachchi H.M."/>
            <person name="Berlin A."/>
            <person name="Chapman S.B."/>
            <person name="Gearin G."/>
            <person name="Goldberg J."/>
            <person name="Griggs A."/>
            <person name="Gujja S."/>
            <person name="Hansen M."/>
            <person name="Heiman D."/>
            <person name="Howarth C."/>
            <person name="Larimer J."/>
            <person name="Lui A."/>
            <person name="MacDonald P.J.P."/>
            <person name="McCowen C."/>
            <person name="Montmayeur A."/>
            <person name="Murphy C."/>
            <person name="Neiman D."/>
            <person name="Pearson M."/>
            <person name="Priest M."/>
            <person name="Roberts A."/>
            <person name="Saif S."/>
            <person name="Shea T."/>
            <person name="Sisk P."/>
            <person name="Stolte C."/>
            <person name="Sykes S."/>
            <person name="Wortman J."/>
            <person name="Nusbaum C."/>
            <person name="Birren B."/>
        </authorList>
    </citation>
    <scope>NUCLEOTIDE SEQUENCE [LARGE SCALE GENOMIC DNA]</scope>
    <source>
        <strain evidence="3">ATCC 50505</strain>
    </source>
</reference>
<dbReference type="AlphaFoldDB" id="L2GNG8"/>
<accession>L2GNG8</accession>
<evidence type="ECO:0000313" key="2">
    <source>
        <dbReference type="EMBL" id="ELA42040.1"/>
    </source>
</evidence>
<protein>
    <submittedName>
        <fullName evidence="2">Uncharacterized protein</fullName>
    </submittedName>
</protein>
<dbReference type="InParanoid" id="L2GNG8"/>
<dbReference type="RefSeq" id="XP_007604336.1">
    <property type="nucleotide sequence ID" value="XM_007604274.1"/>
</dbReference>
<dbReference type="VEuPathDB" id="MicrosporidiaDB:VICG_00887"/>